<dbReference type="RefSeq" id="WP_125942476.1">
    <property type="nucleotide sequence ID" value="NZ_PXZH01000001.1"/>
</dbReference>
<sequence length="719" mass="82775">MGYMKREEHPELEEEFKKVDASFLDEYKEFENDLVVSEEEWNQLFEILDSFEKDEDKPLYTLGKCSGSGTYLVRRVIDYKNPKPDGFFYALLFRDLGSERAGAMFSKQAMDLTQSFEFSAYVFLGNRFGGEYGTGDGLSLLLTNDSRLETSERSQVVGLPGEFLGAITWGDSSGVPDPNFKERYIDRGMMVELDTYDNDKDSDQYYKSKGTGHVAWRKIQTARVKGGGKPNYFLHNDHQAPDFHLVGNRWDELSFKWEPTVGQEKTHAKLTYSYKEIPQYPWPSSTKDLGSEIDFPITDDEVLYYDPYRNVSQIFGTNAEGHPQAYWGFASSTGKSVCDSWVILNYARKEKRELKVKYVYRDNSSETVEETVEVVKDKDQVLVTPNQSKYNAKDYGIYSYQVDSEKEQDWNSSQKQISVPETEEEPIQEVTFYLEPRVLTFNFWEKGQEVTSKEIVISKVEEEKPNELWNQLWQDQDKKSQHFRKQDLAEYPKGKITLEQVYATPDIKRDGYLLYQDGEGKPTPSTAYGLGTGLSFKKVVDLEFIGKRYLVGTSQVLEFNPVPLASSFIKQPETSVRYIQNNLPKIKSSGKKKQASKKPTDLELAALVVNRKRGNWRLTARYGLYEEVTTEEKLDTSYLHLPHFTTQGETHVLPPIGSNKYQWTEIVSANQKKGLVYLKQPVSETNKVYMRLDPTAALPKGQNYQAPLYWRLEGEILTP</sequence>
<dbReference type="Gene3D" id="2.60.120.200">
    <property type="match status" value="1"/>
</dbReference>
<evidence type="ECO:0008006" key="3">
    <source>
        <dbReference type="Google" id="ProtNLM"/>
    </source>
</evidence>
<dbReference type="SUPFAM" id="SSF49899">
    <property type="entry name" value="Concanavalin A-like lectins/glucanases"/>
    <property type="match status" value="1"/>
</dbReference>
<reference evidence="1 2" key="1">
    <citation type="submission" date="2018-03" db="EMBL/GenBank/DDBJ databases">
        <authorList>
            <person name="Gulvik C.A."/>
        </authorList>
    </citation>
    <scope>NUCLEOTIDE SEQUENCE [LARGE SCALE GENOMIC DNA]</scope>
    <source>
        <strain evidence="1 2">JCM 31581</strain>
    </source>
</reference>
<name>A0A429Z843_9ENTE</name>
<evidence type="ECO:0000313" key="1">
    <source>
        <dbReference type="EMBL" id="RST89864.1"/>
    </source>
</evidence>
<dbReference type="OrthoDB" id="2306834at2"/>
<evidence type="ECO:0000313" key="2">
    <source>
        <dbReference type="Proteomes" id="UP000277864"/>
    </source>
</evidence>
<dbReference type="EMBL" id="PXZH01000001">
    <property type="protein sequence ID" value="RST89864.1"/>
    <property type="molecule type" value="Genomic_DNA"/>
</dbReference>
<dbReference type="InterPro" id="IPR013320">
    <property type="entry name" value="ConA-like_dom_sf"/>
</dbReference>
<protein>
    <recommendedName>
        <fullName evidence="3">WxL domain-containing protein</fullName>
    </recommendedName>
</protein>
<dbReference type="AlphaFoldDB" id="A0A429Z843"/>
<comment type="caution">
    <text evidence="1">The sequence shown here is derived from an EMBL/GenBank/DDBJ whole genome shotgun (WGS) entry which is preliminary data.</text>
</comment>
<dbReference type="Proteomes" id="UP000277864">
    <property type="component" value="Unassembled WGS sequence"/>
</dbReference>
<keyword evidence="2" id="KW-1185">Reference proteome</keyword>
<gene>
    <name evidence="1" type="ORF">C7P63_01945</name>
</gene>
<proteinExistence type="predicted"/>
<accession>A0A429Z843</accession>
<organism evidence="1 2">
    <name type="scientific">Vagococcus humatus</name>
    <dbReference type="NCBI Taxonomy" id="1889241"/>
    <lineage>
        <taxon>Bacteria</taxon>
        <taxon>Bacillati</taxon>
        <taxon>Bacillota</taxon>
        <taxon>Bacilli</taxon>
        <taxon>Lactobacillales</taxon>
        <taxon>Enterococcaceae</taxon>
        <taxon>Vagococcus</taxon>
    </lineage>
</organism>